<keyword evidence="3" id="KW-1185">Reference proteome</keyword>
<organism evidence="2 3">
    <name type="scientific">Nostoc parmelioides FACHB-3921</name>
    <dbReference type="NCBI Taxonomy" id="2692909"/>
    <lineage>
        <taxon>Bacteria</taxon>
        <taxon>Bacillati</taxon>
        <taxon>Cyanobacteriota</taxon>
        <taxon>Cyanophyceae</taxon>
        <taxon>Nostocales</taxon>
        <taxon>Nostocaceae</taxon>
        <taxon>Nostoc</taxon>
    </lineage>
</organism>
<comment type="caution">
    <text evidence="2">The sequence shown here is derived from an EMBL/GenBank/DDBJ whole genome shotgun (WGS) entry which is preliminary data.</text>
</comment>
<accession>A0ABR8BPF9</accession>
<evidence type="ECO:0000313" key="2">
    <source>
        <dbReference type="EMBL" id="MBD2255194.1"/>
    </source>
</evidence>
<feature type="compositionally biased region" description="Basic residues" evidence="1">
    <location>
        <begin position="9"/>
        <end position="22"/>
    </location>
</feature>
<dbReference type="Proteomes" id="UP000621307">
    <property type="component" value="Unassembled WGS sequence"/>
</dbReference>
<reference evidence="2 3" key="1">
    <citation type="journal article" date="2020" name="ISME J.">
        <title>Comparative genomics reveals insights into cyanobacterial evolution and habitat adaptation.</title>
        <authorList>
            <person name="Chen M.Y."/>
            <person name="Teng W.K."/>
            <person name="Zhao L."/>
            <person name="Hu C.X."/>
            <person name="Zhou Y.K."/>
            <person name="Han B.P."/>
            <person name="Song L.R."/>
            <person name="Shu W.S."/>
        </authorList>
    </citation>
    <scope>NUCLEOTIDE SEQUENCE [LARGE SCALE GENOMIC DNA]</scope>
    <source>
        <strain evidence="2 3">FACHB-3921</strain>
    </source>
</reference>
<sequence>MPPTPQKPWQRKKAQKGLKSKRGQPEIYDELKTKQTLTLTPTAVKGLDKIAELLGISRSELVERIGRGIIPLAPMQSHSQPIQNGELVGNEEN</sequence>
<name>A0ABR8BPF9_9NOSO</name>
<evidence type="ECO:0000256" key="1">
    <source>
        <dbReference type="SAM" id="MobiDB-lite"/>
    </source>
</evidence>
<evidence type="ECO:0008006" key="4">
    <source>
        <dbReference type="Google" id="ProtNLM"/>
    </source>
</evidence>
<proteinExistence type="predicted"/>
<evidence type="ECO:0000313" key="3">
    <source>
        <dbReference type="Proteomes" id="UP000621307"/>
    </source>
</evidence>
<dbReference type="EMBL" id="JACJQL010000081">
    <property type="protein sequence ID" value="MBD2255194.1"/>
    <property type="molecule type" value="Genomic_DNA"/>
</dbReference>
<gene>
    <name evidence="2" type="ORF">H6G14_28655</name>
</gene>
<feature type="region of interest" description="Disordered" evidence="1">
    <location>
        <begin position="1"/>
        <end position="29"/>
    </location>
</feature>
<protein>
    <recommendedName>
        <fullName evidence="4">Ribbon-helix-helix protein CopG domain-containing protein</fullName>
    </recommendedName>
</protein>